<dbReference type="InterPro" id="IPR016181">
    <property type="entry name" value="Acyl_CoA_acyltransferase"/>
</dbReference>
<evidence type="ECO:0000256" key="2">
    <source>
        <dbReference type="ARBA" id="ARBA00022679"/>
    </source>
</evidence>
<dbReference type="FunFam" id="3.40.630.30:FF:000064">
    <property type="entry name" value="GNAT family acetyltransferase"/>
    <property type="match status" value="1"/>
</dbReference>
<reference evidence="5" key="1">
    <citation type="submission" date="2021-06" db="EMBL/GenBank/DDBJ databases">
        <title>Sequencing of actinobacteria type strains.</title>
        <authorList>
            <person name="Nguyen G.-S."/>
            <person name="Wentzel A."/>
        </authorList>
    </citation>
    <scope>NUCLEOTIDE SEQUENCE</scope>
    <source>
        <strain evidence="5">P38-E01</strain>
    </source>
</reference>
<evidence type="ECO:0000256" key="1">
    <source>
        <dbReference type="ARBA" id="ARBA00008694"/>
    </source>
</evidence>
<protein>
    <submittedName>
        <fullName evidence="5">GNAT family N-acetyltransferase</fullName>
    </submittedName>
</protein>
<dbReference type="SUPFAM" id="SSF55729">
    <property type="entry name" value="Acyl-CoA N-acyltransferases (Nat)"/>
    <property type="match status" value="1"/>
</dbReference>
<dbReference type="PROSITE" id="PS51186">
    <property type="entry name" value="GNAT"/>
    <property type="match status" value="1"/>
</dbReference>
<comment type="similarity">
    <text evidence="1">Belongs to the acetyltransferase family.</text>
</comment>
<comment type="caution">
    <text evidence="5">The sequence shown here is derived from an EMBL/GenBank/DDBJ whole genome shotgun (WGS) entry which is preliminary data.</text>
</comment>
<accession>A0A949N0B2</accession>
<feature type="domain" description="N-acetyltransferase" evidence="4">
    <location>
        <begin position="21"/>
        <end position="171"/>
    </location>
</feature>
<gene>
    <name evidence="5" type="ORF">JGS22_002195</name>
</gene>
<name>A0A949N0B2_9ACTN</name>
<dbReference type="PANTHER" id="PTHR10545">
    <property type="entry name" value="DIAMINE N-ACETYLTRANSFERASE"/>
    <property type="match status" value="1"/>
</dbReference>
<dbReference type="InterPro" id="IPR051016">
    <property type="entry name" value="Diverse_Substrate_AcTransf"/>
</dbReference>
<evidence type="ECO:0000313" key="5">
    <source>
        <dbReference type="EMBL" id="MBU7596480.1"/>
    </source>
</evidence>
<dbReference type="RefSeq" id="WP_211039015.1">
    <property type="nucleotide sequence ID" value="NZ_JAELVF020000001.1"/>
</dbReference>
<sequence>MIRAAVPTDVPALLAMVRELAEYERAAEHALATVQQLHDALFGPHPAVFALIAEEPAVDSATEPGTEPEAVGFALWFRNFSTWTGTHGVSLEDLYVRPHARGGGHGRALLAALAQICEAHGYERFEWWVLDWNEPSIGFYTSLGAEPMDEWTVFRLSGAPLRALAARSTYDGGGAGGTHRGS</sequence>
<dbReference type="CDD" id="cd04301">
    <property type="entry name" value="NAT_SF"/>
    <property type="match status" value="1"/>
</dbReference>
<keyword evidence="2" id="KW-0808">Transferase</keyword>
<evidence type="ECO:0000313" key="6">
    <source>
        <dbReference type="Proteomes" id="UP000694501"/>
    </source>
</evidence>
<dbReference type="Gene3D" id="3.40.630.30">
    <property type="match status" value="1"/>
</dbReference>
<dbReference type="InterPro" id="IPR000182">
    <property type="entry name" value="GNAT_dom"/>
</dbReference>
<dbReference type="Pfam" id="PF00583">
    <property type="entry name" value="Acetyltransf_1"/>
    <property type="match status" value="1"/>
</dbReference>
<dbReference type="PANTHER" id="PTHR10545:SF29">
    <property type="entry name" value="GH14572P-RELATED"/>
    <property type="match status" value="1"/>
</dbReference>
<evidence type="ECO:0000256" key="3">
    <source>
        <dbReference type="ARBA" id="ARBA00023315"/>
    </source>
</evidence>
<dbReference type="GO" id="GO:0008080">
    <property type="term" value="F:N-acetyltransferase activity"/>
    <property type="evidence" value="ECO:0007669"/>
    <property type="project" value="UniProtKB-ARBA"/>
</dbReference>
<keyword evidence="3" id="KW-0012">Acyltransferase</keyword>
<evidence type="ECO:0000259" key="4">
    <source>
        <dbReference type="PROSITE" id="PS51186"/>
    </source>
</evidence>
<dbReference type="EMBL" id="JAELVF020000001">
    <property type="protein sequence ID" value="MBU7596480.1"/>
    <property type="molecule type" value="Genomic_DNA"/>
</dbReference>
<dbReference type="Proteomes" id="UP000694501">
    <property type="component" value="Unassembled WGS sequence"/>
</dbReference>
<dbReference type="AlphaFoldDB" id="A0A949N0B2"/>
<proteinExistence type="inferred from homology"/>
<keyword evidence="6" id="KW-1185">Reference proteome</keyword>
<organism evidence="5 6">
    <name type="scientific">Streptomyces tardus</name>
    <dbReference type="NCBI Taxonomy" id="2780544"/>
    <lineage>
        <taxon>Bacteria</taxon>
        <taxon>Bacillati</taxon>
        <taxon>Actinomycetota</taxon>
        <taxon>Actinomycetes</taxon>
        <taxon>Kitasatosporales</taxon>
        <taxon>Streptomycetaceae</taxon>
        <taxon>Streptomyces</taxon>
    </lineage>
</organism>